<dbReference type="InterPro" id="IPR023827">
    <property type="entry name" value="Peptidase_S8_Asp-AS"/>
</dbReference>
<evidence type="ECO:0000313" key="10">
    <source>
        <dbReference type="EMBL" id="SFQ10767.1"/>
    </source>
</evidence>
<evidence type="ECO:0000256" key="1">
    <source>
        <dbReference type="ARBA" id="ARBA00011073"/>
    </source>
</evidence>
<evidence type="ECO:0000256" key="4">
    <source>
        <dbReference type="ARBA" id="ARBA00022825"/>
    </source>
</evidence>
<sequence length="823" mass="85677">MLLNRSLLLSVFLIGLLVFSLVASPVVGASFASNFSQSPHTDSDVEISVSSDSGETLDLLIYLEDLPSSTNITTRKHQAAHAQSALLKFANHTQGLTVKNRFWISNAVLVTVDTERVSLESISHVEGVERIQSNVEVTANNVSAFSDTNSSSSSSVVSPVTESSVASSSSVTSNNTTYGLSLIGAPTVWETYDTQGDGIRVAVLDSGVDVSHPALSLYSSDPDDPTYPGGWAEFDENGTQVTGSRPSDAFGHGTHVSGTVAGGSANGTHIGVAPNVSLMHGQILGPDGTGTLAQALAGIEWAVENDADVIGMSVGVETYESEFIDPIRVAREHGTVVVASIGNYGAGSSESPGNVYDVYSVGAVDANASVAEFSSGESINTTTAWGTTAPPEWPASYVVPSVTAPGVNVVSIGSDGSLTSRSGTSMAVPHVVGAMALLQAATPVDHSPSNLTEALTETARKPDSWPVADGKRDTRYGAGIIDIPAAITYLTEPSATPEFEVRSTALNTTSVLEGDRVAVTAEIENTGTSEGTYTAGLRVNGTVVATDSVRVPANETASLTMTHRFDQRGDYQLAVNDTLVGTLRVDRPAQVSVRNVSLTSDRISANESANVSVTLENTGDRSGSQSVALLANETVVSTRTVDVPPRDTVQTTLSSRFSDVGHYILAVNNVTAGELTVTRPANLTLTEATLETTRVSPDQSVNVSVTVSNTGGTTGMYTADLEWGDITLTTTQLSVPAGATNSTILQISFARDGTYDLAVNGVNVGEVTVTDTAAWATPYVTADGRVDASGLNTAIKDYLQGELSAPRLNTVIRAYLSGQPVLE</sequence>
<dbReference type="OrthoDB" id="341609at2157"/>
<proteinExistence type="inferred from homology"/>
<evidence type="ECO:0000256" key="3">
    <source>
        <dbReference type="ARBA" id="ARBA00022801"/>
    </source>
</evidence>
<keyword evidence="3 6" id="KW-0378">Hydrolase</keyword>
<feature type="active site" description="Charge relay system" evidence="5 6">
    <location>
        <position position="425"/>
    </location>
</feature>
<keyword evidence="2 6" id="KW-0645">Protease</keyword>
<keyword evidence="4 6" id="KW-0720">Serine protease</keyword>
<dbReference type="PRINTS" id="PR00723">
    <property type="entry name" value="SUBTILISIN"/>
</dbReference>
<dbReference type="InterPro" id="IPR000209">
    <property type="entry name" value="Peptidase_S8/S53_dom"/>
</dbReference>
<feature type="active site" description="Charge relay system" evidence="5 6">
    <location>
        <position position="252"/>
    </location>
</feature>
<dbReference type="AlphaFoldDB" id="A0A1I5VU07"/>
<evidence type="ECO:0000313" key="11">
    <source>
        <dbReference type="Proteomes" id="UP000183769"/>
    </source>
</evidence>
<dbReference type="InterPro" id="IPR013783">
    <property type="entry name" value="Ig-like_fold"/>
</dbReference>
<accession>A0A1I5VU07</accession>
<dbReference type="InterPro" id="IPR023828">
    <property type="entry name" value="Peptidase_S8_Ser-AS"/>
</dbReference>
<dbReference type="GO" id="GO:0006508">
    <property type="term" value="P:proteolysis"/>
    <property type="evidence" value="ECO:0007669"/>
    <property type="project" value="UniProtKB-KW"/>
</dbReference>
<evidence type="ECO:0000256" key="2">
    <source>
        <dbReference type="ARBA" id="ARBA00022670"/>
    </source>
</evidence>
<organism evidence="10 11">
    <name type="scientific">Halolamina pelagica</name>
    <dbReference type="NCBI Taxonomy" id="699431"/>
    <lineage>
        <taxon>Archaea</taxon>
        <taxon>Methanobacteriati</taxon>
        <taxon>Methanobacteriota</taxon>
        <taxon>Stenosarchaea group</taxon>
        <taxon>Halobacteria</taxon>
        <taxon>Halobacteriales</taxon>
        <taxon>Haloferacaceae</taxon>
    </lineage>
</organism>
<feature type="active site" description="Charge relay system" evidence="5 6">
    <location>
        <position position="205"/>
    </location>
</feature>
<feature type="domain" description="Peptidase S8/S53" evidence="8">
    <location>
        <begin position="196"/>
        <end position="479"/>
    </location>
</feature>
<dbReference type="RefSeq" id="WP_079990221.1">
    <property type="nucleotide sequence ID" value="NZ_FOXI01000020.1"/>
</dbReference>
<name>A0A1I5VU07_9EURY</name>
<dbReference type="PROSITE" id="PS00137">
    <property type="entry name" value="SUBTILASE_HIS"/>
    <property type="match status" value="1"/>
</dbReference>
<dbReference type="InterPro" id="IPR015500">
    <property type="entry name" value="Peptidase_S8_subtilisin-rel"/>
</dbReference>
<dbReference type="PANTHER" id="PTHR43806">
    <property type="entry name" value="PEPTIDASE S8"/>
    <property type="match status" value="1"/>
</dbReference>
<comment type="similarity">
    <text evidence="1 6 7">Belongs to the peptidase S8 family.</text>
</comment>
<dbReference type="Gene3D" id="3.40.50.200">
    <property type="entry name" value="Peptidase S8/S53 domain"/>
    <property type="match status" value="1"/>
</dbReference>
<dbReference type="EMBL" id="FOXI01000020">
    <property type="protein sequence ID" value="SFQ10767.1"/>
    <property type="molecule type" value="Genomic_DNA"/>
</dbReference>
<evidence type="ECO:0000256" key="6">
    <source>
        <dbReference type="PROSITE-ProRule" id="PRU01240"/>
    </source>
</evidence>
<protein>
    <submittedName>
        <fullName evidence="10">Serine protease, subtilisin family</fullName>
    </submittedName>
</protein>
<dbReference type="PROSITE" id="PS51892">
    <property type="entry name" value="SUBTILASE"/>
    <property type="match status" value="1"/>
</dbReference>
<dbReference type="InterPro" id="IPR022398">
    <property type="entry name" value="Peptidase_S8_His-AS"/>
</dbReference>
<evidence type="ECO:0000259" key="8">
    <source>
        <dbReference type="Pfam" id="PF00082"/>
    </source>
</evidence>
<feature type="domain" description="CARDB" evidence="9">
    <location>
        <begin position="497"/>
        <end position="575"/>
    </location>
</feature>
<dbReference type="PROSITE" id="PS00136">
    <property type="entry name" value="SUBTILASE_ASP"/>
    <property type="match status" value="1"/>
</dbReference>
<evidence type="ECO:0000256" key="5">
    <source>
        <dbReference type="PIRSR" id="PIRSR615500-1"/>
    </source>
</evidence>
<dbReference type="GO" id="GO:0004252">
    <property type="term" value="F:serine-type endopeptidase activity"/>
    <property type="evidence" value="ECO:0007669"/>
    <property type="project" value="UniProtKB-UniRule"/>
</dbReference>
<dbReference type="Pfam" id="PF00082">
    <property type="entry name" value="Peptidase_S8"/>
    <property type="match status" value="1"/>
</dbReference>
<reference evidence="11" key="1">
    <citation type="submission" date="2016-10" db="EMBL/GenBank/DDBJ databases">
        <authorList>
            <person name="Varghese N."/>
            <person name="Submissions S."/>
        </authorList>
    </citation>
    <scope>NUCLEOTIDE SEQUENCE [LARGE SCALE GENOMIC DNA]</scope>
    <source>
        <strain evidence="11">CGMCC 1.10329</strain>
    </source>
</reference>
<keyword evidence="11" id="KW-1185">Reference proteome</keyword>
<dbReference type="Pfam" id="PF07705">
    <property type="entry name" value="CARDB"/>
    <property type="match status" value="1"/>
</dbReference>
<dbReference type="InterPro" id="IPR011635">
    <property type="entry name" value="CARDB"/>
</dbReference>
<dbReference type="InterPro" id="IPR050131">
    <property type="entry name" value="Peptidase_S8_subtilisin-like"/>
</dbReference>
<gene>
    <name evidence="10" type="ORF">SAMN05216277_1209</name>
</gene>
<dbReference type="Proteomes" id="UP000183769">
    <property type="component" value="Unassembled WGS sequence"/>
</dbReference>
<evidence type="ECO:0000259" key="9">
    <source>
        <dbReference type="Pfam" id="PF07705"/>
    </source>
</evidence>
<dbReference type="Gene3D" id="2.60.40.10">
    <property type="entry name" value="Immunoglobulins"/>
    <property type="match status" value="2"/>
</dbReference>
<dbReference type="PANTHER" id="PTHR43806:SF11">
    <property type="entry name" value="CEREVISIN-RELATED"/>
    <property type="match status" value="1"/>
</dbReference>
<dbReference type="SUPFAM" id="SSF52743">
    <property type="entry name" value="Subtilisin-like"/>
    <property type="match status" value="1"/>
</dbReference>
<evidence type="ECO:0000256" key="7">
    <source>
        <dbReference type="RuleBase" id="RU003355"/>
    </source>
</evidence>
<dbReference type="InterPro" id="IPR036852">
    <property type="entry name" value="Peptidase_S8/S53_dom_sf"/>
</dbReference>
<dbReference type="PROSITE" id="PS00138">
    <property type="entry name" value="SUBTILASE_SER"/>
    <property type="match status" value="1"/>
</dbReference>